<dbReference type="eggNOG" id="ENOG502S3DF">
    <property type="taxonomic scope" value="Eukaryota"/>
</dbReference>
<dbReference type="InterPro" id="IPR050300">
    <property type="entry name" value="GDXG_lipolytic_enzyme"/>
</dbReference>
<proteinExistence type="predicted"/>
<gene>
    <name evidence="3" type="ORF">AGABI1DRAFT_74194</name>
</gene>
<dbReference type="EMBL" id="JH971390">
    <property type="protein sequence ID" value="EKM79293.1"/>
    <property type="molecule type" value="Genomic_DNA"/>
</dbReference>
<dbReference type="AlphaFoldDB" id="K5X7W1"/>
<feature type="domain" description="Alpha/beta hydrolase fold-3" evidence="2">
    <location>
        <begin position="45"/>
        <end position="164"/>
    </location>
</feature>
<organism evidence="3 4">
    <name type="scientific">Agaricus bisporus var. burnettii (strain JB137-S8 / ATCC MYA-4627 / FGSC 10392)</name>
    <name type="common">White button mushroom</name>
    <dbReference type="NCBI Taxonomy" id="597362"/>
    <lineage>
        <taxon>Eukaryota</taxon>
        <taxon>Fungi</taxon>
        <taxon>Dikarya</taxon>
        <taxon>Basidiomycota</taxon>
        <taxon>Agaricomycotina</taxon>
        <taxon>Agaricomycetes</taxon>
        <taxon>Agaricomycetidae</taxon>
        <taxon>Agaricales</taxon>
        <taxon>Agaricineae</taxon>
        <taxon>Agaricaceae</taxon>
        <taxon>Agaricus</taxon>
    </lineage>
</organism>
<keyword evidence="4" id="KW-1185">Reference proteome</keyword>
<accession>K5X7W1</accession>
<dbReference type="InParanoid" id="K5X7W1"/>
<dbReference type="SUPFAM" id="SSF53474">
    <property type="entry name" value="alpha/beta-Hydrolases"/>
    <property type="match status" value="1"/>
</dbReference>
<dbReference type="Pfam" id="PF07859">
    <property type="entry name" value="Abhydrolase_3"/>
    <property type="match status" value="1"/>
</dbReference>
<dbReference type="GO" id="GO:0016787">
    <property type="term" value="F:hydrolase activity"/>
    <property type="evidence" value="ECO:0007669"/>
    <property type="project" value="UniProtKB-KW"/>
</dbReference>
<dbReference type="PANTHER" id="PTHR48081:SF3">
    <property type="entry name" value="ALPHA_BETA HYDROLASE FOLD-3 DOMAIN-CONTAINING PROTEIN"/>
    <property type="match status" value="1"/>
</dbReference>
<dbReference type="KEGG" id="abp:AGABI1DRAFT74194"/>
<dbReference type="InterPro" id="IPR029058">
    <property type="entry name" value="AB_hydrolase_fold"/>
</dbReference>
<dbReference type="OMA" id="MFLARLY"/>
<reference evidence="4" key="1">
    <citation type="journal article" date="2012" name="Proc. Natl. Acad. Sci. U.S.A.">
        <title>Genome sequence of the button mushroom Agaricus bisporus reveals mechanisms governing adaptation to a humic-rich ecological niche.</title>
        <authorList>
            <person name="Morin E."/>
            <person name="Kohler A."/>
            <person name="Baker A.R."/>
            <person name="Foulongne-Oriol M."/>
            <person name="Lombard V."/>
            <person name="Nagy L.G."/>
            <person name="Ohm R.A."/>
            <person name="Patyshakuliyeva A."/>
            <person name="Brun A."/>
            <person name="Aerts A.L."/>
            <person name="Bailey A.M."/>
            <person name="Billette C."/>
            <person name="Coutinho P.M."/>
            <person name="Deakin G."/>
            <person name="Doddapaneni H."/>
            <person name="Floudas D."/>
            <person name="Grimwood J."/>
            <person name="Hilden K."/>
            <person name="Kuees U."/>
            <person name="LaButti K.M."/>
            <person name="Lapidus A."/>
            <person name="Lindquist E.A."/>
            <person name="Lucas S.M."/>
            <person name="Murat C."/>
            <person name="Riley R.W."/>
            <person name="Salamov A.A."/>
            <person name="Schmutz J."/>
            <person name="Subramanian V."/>
            <person name="Woesten H.A.B."/>
            <person name="Xu J."/>
            <person name="Eastwood D.C."/>
            <person name="Foster G.D."/>
            <person name="Sonnenberg A.S."/>
            <person name="Cullen D."/>
            <person name="de Vries R.P."/>
            <person name="Lundell T."/>
            <person name="Hibbett D.S."/>
            <person name="Henrissat B."/>
            <person name="Burton K.S."/>
            <person name="Kerrigan R.W."/>
            <person name="Challen M.P."/>
            <person name="Grigoriev I.V."/>
            <person name="Martin F."/>
        </authorList>
    </citation>
    <scope>NUCLEOTIDE SEQUENCE [LARGE SCALE GENOMIC DNA]</scope>
    <source>
        <strain evidence="4">JB137-S8 / ATCC MYA-4627 / FGSC 10392</strain>
    </source>
</reference>
<dbReference type="InterPro" id="IPR013094">
    <property type="entry name" value="AB_hydrolase_3"/>
</dbReference>
<dbReference type="OrthoDB" id="19653at2759"/>
<keyword evidence="1" id="KW-0378">Hydrolase</keyword>
<protein>
    <recommendedName>
        <fullName evidence="2">Alpha/beta hydrolase fold-3 domain-containing protein</fullName>
    </recommendedName>
</protein>
<dbReference type="Gene3D" id="3.40.50.1820">
    <property type="entry name" value="alpha/beta hydrolase"/>
    <property type="match status" value="1"/>
</dbReference>
<evidence type="ECO:0000259" key="2">
    <source>
        <dbReference type="Pfam" id="PF07859"/>
    </source>
</evidence>
<dbReference type="PANTHER" id="PTHR48081">
    <property type="entry name" value="AB HYDROLASE SUPERFAMILY PROTEIN C4A8.06C"/>
    <property type="match status" value="1"/>
</dbReference>
<name>K5X7W1_AGABU</name>
<dbReference type="Proteomes" id="UP000008493">
    <property type="component" value="Unassembled WGS sequence"/>
</dbReference>
<evidence type="ECO:0000256" key="1">
    <source>
        <dbReference type="ARBA" id="ARBA00022801"/>
    </source>
</evidence>
<dbReference type="RefSeq" id="XP_007329766.1">
    <property type="nucleotide sequence ID" value="XM_007329704.1"/>
</dbReference>
<evidence type="ECO:0000313" key="4">
    <source>
        <dbReference type="Proteomes" id="UP000008493"/>
    </source>
</evidence>
<dbReference type="GeneID" id="18831163"/>
<dbReference type="HOGENOM" id="CLU_012494_9_2_1"/>
<sequence length="373" mass="41574">MPQNLPPHTTLTYKTIGDHTASLDVFPPIIRAITGNITPHYVPALVFFHGGGLTVGTRKSWFAHWLHRRTTESGITFISVDYQLMPPGTGHDVVSDIRDLFTFIGGDNATFKAKVENTGDEIICKIDINAIAVAGPSAGGLGAYLAAGIVQPKPKALLSLYGMGGDFLTPYYLEQKHEVFVPGREILDPNDFKEFLYPFSLPTLTGSELEYHPNDHPTPGLPANPRMRLGRLYLQLGNYLDYYTGDHSPSLSEILRIKRREVSEDYRDGTTALRSEDWGAPLIPSGHRVLFPQFNVTPDWPEMFLVHGTDDYLVYLSESQNLKSIAEAAGVKVTLKTVEGKGHTFDLHPEAEVEFNDLFDEIKDFLKRKLVHP</sequence>
<evidence type="ECO:0000313" key="3">
    <source>
        <dbReference type="EMBL" id="EKM79293.1"/>
    </source>
</evidence>